<name>A0A4W4EIZ2_ELEEL</name>
<sequence length="92" mass="10206">MICVWRKPHEAMDVACQQGTIEVGSGSIMVWGWFNRHSMGSLVRLQTSLTGATIGPLSKALNSQLLKLYSLIIISCFERIVFWTKTALPLAP</sequence>
<reference evidence="1" key="3">
    <citation type="submission" date="2020-05" db="EMBL/GenBank/DDBJ databases">
        <title>Electrophorus electricus (electric eel) genome, fEleEle1, primary haplotype.</title>
        <authorList>
            <person name="Myers G."/>
            <person name="Meyer A."/>
            <person name="Fedrigo O."/>
            <person name="Formenti G."/>
            <person name="Rhie A."/>
            <person name="Tracey A."/>
            <person name="Sims Y."/>
            <person name="Jarvis E.D."/>
        </authorList>
    </citation>
    <scope>NUCLEOTIDE SEQUENCE [LARGE SCALE GENOMIC DNA]</scope>
</reference>
<organism evidence="1 2">
    <name type="scientific">Electrophorus electricus</name>
    <name type="common">Electric eel</name>
    <name type="synonym">Gymnotus electricus</name>
    <dbReference type="NCBI Taxonomy" id="8005"/>
    <lineage>
        <taxon>Eukaryota</taxon>
        <taxon>Metazoa</taxon>
        <taxon>Chordata</taxon>
        <taxon>Craniata</taxon>
        <taxon>Vertebrata</taxon>
        <taxon>Euteleostomi</taxon>
        <taxon>Actinopterygii</taxon>
        <taxon>Neopterygii</taxon>
        <taxon>Teleostei</taxon>
        <taxon>Ostariophysi</taxon>
        <taxon>Gymnotiformes</taxon>
        <taxon>Gymnotoidei</taxon>
        <taxon>Gymnotidae</taxon>
        <taxon>Electrophorus</taxon>
    </lineage>
</organism>
<dbReference type="Proteomes" id="UP000314983">
    <property type="component" value="Chromosome 13"/>
</dbReference>
<proteinExistence type="predicted"/>
<reference evidence="1" key="4">
    <citation type="submission" date="2025-08" db="UniProtKB">
        <authorList>
            <consortium name="Ensembl"/>
        </authorList>
    </citation>
    <scope>IDENTIFICATION</scope>
</reference>
<dbReference type="GO" id="GO:0003676">
    <property type="term" value="F:nucleic acid binding"/>
    <property type="evidence" value="ECO:0007669"/>
    <property type="project" value="InterPro"/>
</dbReference>
<reference evidence="2" key="2">
    <citation type="journal article" date="2017" name="Sci. Adv.">
        <title>A tail of two voltages: Proteomic comparison of the three electric organs of the electric eel.</title>
        <authorList>
            <person name="Traeger L.L."/>
            <person name="Sabat G."/>
            <person name="Barrett-Wilt G.A."/>
            <person name="Wells G.B."/>
            <person name="Sussman M.R."/>
        </authorList>
    </citation>
    <scope>NUCLEOTIDE SEQUENCE [LARGE SCALE GENOMIC DNA]</scope>
</reference>
<accession>A0A4W4EIZ2</accession>
<reference evidence="1" key="5">
    <citation type="submission" date="2025-09" db="UniProtKB">
        <authorList>
            <consortium name="Ensembl"/>
        </authorList>
    </citation>
    <scope>IDENTIFICATION</scope>
</reference>
<dbReference type="AlphaFoldDB" id="A0A4W4EIZ2"/>
<reference evidence="2" key="1">
    <citation type="journal article" date="2014" name="Science">
        <title>Nonhuman genetics. Genomic basis for the convergent evolution of electric organs.</title>
        <authorList>
            <person name="Gallant J.R."/>
            <person name="Traeger L.L."/>
            <person name="Volkening J.D."/>
            <person name="Moffett H."/>
            <person name="Chen P.H."/>
            <person name="Novina C.D."/>
            <person name="Phillips G.N.Jr."/>
            <person name="Anand R."/>
            <person name="Wells G.B."/>
            <person name="Pinch M."/>
            <person name="Guth R."/>
            <person name="Unguez G.A."/>
            <person name="Albert J.S."/>
            <person name="Zakon H.H."/>
            <person name="Samanta M.P."/>
            <person name="Sussman M.R."/>
        </authorList>
    </citation>
    <scope>NUCLEOTIDE SEQUENCE [LARGE SCALE GENOMIC DNA]</scope>
</reference>
<dbReference type="InterPro" id="IPR036397">
    <property type="entry name" value="RNaseH_sf"/>
</dbReference>
<keyword evidence="2" id="KW-1185">Reference proteome</keyword>
<dbReference type="Gene3D" id="3.30.420.10">
    <property type="entry name" value="Ribonuclease H-like superfamily/Ribonuclease H"/>
    <property type="match status" value="1"/>
</dbReference>
<protein>
    <submittedName>
        <fullName evidence="1">Uncharacterized protein</fullName>
    </submittedName>
</protein>
<evidence type="ECO:0000313" key="1">
    <source>
        <dbReference type="Ensembl" id="ENSEEEP00000012048.2"/>
    </source>
</evidence>
<dbReference type="GeneTree" id="ENSGT01120000277779"/>
<evidence type="ECO:0000313" key="2">
    <source>
        <dbReference type="Proteomes" id="UP000314983"/>
    </source>
</evidence>
<dbReference type="Ensembl" id="ENSEEET00000012188.2">
    <property type="protein sequence ID" value="ENSEEEP00000012048.2"/>
    <property type="gene ID" value="ENSEEEG00000006075.2"/>
</dbReference>